<name>A0A645HEB0_9ZZZZ</name>
<dbReference type="SUPFAM" id="SSF46894">
    <property type="entry name" value="C-terminal effector domain of the bipartite response regulators"/>
    <property type="match status" value="1"/>
</dbReference>
<dbReference type="GO" id="GO:0005509">
    <property type="term" value="F:calcium ion binding"/>
    <property type="evidence" value="ECO:0007669"/>
    <property type="project" value="InterPro"/>
</dbReference>
<dbReference type="GO" id="GO:0005737">
    <property type="term" value="C:cytoplasm"/>
    <property type="evidence" value="ECO:0007669"/>
    <property type="project" value="InterPro"/>
</dbReference>
<protein>
    <submittedName>
        <fullName evidence="1">Uncharacterized protein</fullName>
    </submittedName>
</protein>
<gene>
    <name evidence="1" type="ORF">SDC9_184378</name>
</gene>
<proteinExistence type="predicted"/>
<dbReference type="GO" id="GO:0003677">
    <property type="term" value="F:DNA binding"/>
    <property type="evidence" value="ECO:0007669"/>
    <property type="project" value="InterPro"/>
</dbReference>
<dbReference type="EMBL" id="VSSQ01091246">
    <property type="protein sequence ID" value="MPN36866.1"/>
    <property type="molecule type" value="Genomic_DNA"/>
</dbReference>
<comment type="caution">
    <text evidence="1">The sequence shown here is derived from an EMBL/GenBank/DDBJ whole genome shotgun (WGS) entry which is preliminary data.</text>
</comment>
<dbReference type="InterPro" id="IPR036388">
    <property type="entry name" value="WH-like_DNA-bd_sf"/>
</dbReference>
<dbReference type="GO" id="GO:0003700">
    <property type="term" value="F:DNA-binding transcription factor activity"/>
    <property type="evidence" value="ECO:0007669"/>
    <property type="project" value="InterPro"/>
</dbReference>
<dbReference type="Gene3D" id="1.10.10.10">
    <property type="entry name" value="Winged helix-like DNA-binding domain superfamily/Winged helix DNA-binding domain"/>
    <property type="match status" value="1"/>
</dbReference>
<dbReference type="AlphaFoldDB" id="A0A645HEB0"/>
<reference evidence="1" key="1">
    <citation type="submission" date="2019-08" db="EMBL/GenBank/DDBJ databases">
        <authorList>
            <person name="Kucharzyk K."/>
            <person name="Murdoch R.W."/>
            <person name="Higgins S."/>
            <person name="Loffler F."/>
        </authorList>
    </citation>
    <scope>NUCLEOTIDE SEQUENCE</scope>
</reference>
<dbReference type="GO" id="GO:0042173">
    <property type="term" value="P:regulation of sporulation resulting in formation of a cellular spore"/>
    <property type="evidence" value="ECO:0007669"/>
    <property type="project" value="InterPro"/>
</dbReference>
<evidence type="ECO:0000313" key="1">
    <source>
        <dbReference type="EMBL" id="MPN36866.1"/>
    </source>
</evidence>
<sequence>MNRKTYRKIAKQHGVSVAEVKRDMQEAITAAYADPNTDFATFKAQRAVPHKGDVPTPDEVIDYAVAEIRRREKEK</sequence>
<dbReference type="InterPro" id="IPR016032">
    <property type="entry name" value="Sig_transdc_resp-reg_C-effctor"/>
</dbReference>
<accession>A0A645HEB0</accession>
<organism evidence="1">
    <name type="scientific">bioreactor metagenome</name>
    <dbReference type="NCBI Taxonomy" id="1076179"/>
    <lineage>
        <taxon>unclassified sequences</taxon>
        <taxon>metagenomes</taxon>
        <taxon>ecological metagenomes</taxon>
    </lineage>
</organism>